<dbReference type="Gene3D" id="3.20.20.140">
    <property type="entry name" value="Metal-dependent hydrolases"/>
    <property type="match status" value="1"/>
</dbReference>
<comment type="caution">
    <text evidence="2">The sequence shown here is derived from an EMBL/GenBank/DDBJ whole genome shotgun (WGS) entry which is preliminary data.</text>
</comment>
<name>A0A848HG43_9BURK</name>
<dbReference type="AlphaFoldDB" id="A0A848HG43"/>
<proteinExistence type="predicted"/>
<dbReference type="PANTHER" id="PTHR35563">
    <property type="entry name" value="BARREL METAL-DEPENDENT HYDROLASE, PUTATIVE (AFU_ORTHOLOGUE AFUA_1G16240)-RELATED"/>
    <property type="match status" value="1"/>
</dbReference>
<feature type="domain" description="Amidohydrolase-related" evidence="1">
    <location>
        <begin position="5"/>
        <end position="272"/>
    </location>
</feature>
<dbReference type="GO" id="GO:0016787">
    <property type="term" value="F:hydrolase activity"/>
    <property type="evidence" value="ECO:0007669"/>
    <property type="project" value="UniProtKB-KW"/>
</dbReference>
<keyword evidence="3" id="KW-1185">Reference proteome</keyword>
<dbReference type="RefSeq" id="WP_169422760.1">
    <property type="nucleotide sequence ID" value="NZ_JABBFX010000005.1"/>
</dbReference>
<dbReference type="SUPFAM" id="SSF51556">
    <property type="entry name" value="Metallo-dependent hydrolases"/>
    <property type="match status" value="1"/>
</dbReference>
<dbReference type="InterPro" id="IPR006680">
    <property type="entry name" value="Amidohydro-rel"/>
</dbReference>
<dbReference type="InterPro" id="IPR032466">
    <property type="entry name" value="Metal_Hydrolase"/>
</dbReference>
<dbReference type="InterPro" id="IPR052358">
    <property type="entry name" value="Aro_Compnd_Degr_Hydrolases"/>
</dbReference>
<reference evidence="2 3" key="1">
    <citation type="submission" date="2020-04" db="EMBL/GenBank/DDBJ databases">
        <title>Ramlibacter sp. G-1-2-2 isolated from soil.</title>
        <authorList>
            <person name="Dahal R.H."/>
        </authorList>
    </citation>
    <scope>NUCLEOTIDE SEQUENCE [LARGE SCALE GENOMIC DNA]</scope>
    <source>
        <strain evidence="2 3">G-1-2-2</strain>
    </source>
</reference>
<dbReference type="Proteomes" id="UP000541185">
    <property type="component" value="Unassembled WGS sequence"/>
</dbReference>
<dbReference type="EMBL" id="JABBFX010000005">
    <property type="protein sequence ID" value="NML48420.1"/>
    <property type="molecule type" value="Genomic_DNA"/>
</dbReference>
<dbReference type="PANTHER" id="PTHR35563:SF2">
    <property type="entry name" value="BARREL METAL-DEPENDENT HYDROLASE, PUTATIVE (AFU_ORTHOLOGUE AFUA_1G16240)-RELATED"/>
    <property type="match status" value="1"/>
</dbReference>
<evidence type="ECO:0000313" key="3">
    <source>
        <dbReference type="Proteomes" id="UP000541185"/>
    </source>
</evidence>
<gene>
    <name evidence="2" type="ORF">HHL11_32035</name>
</gene>
<keyword evidence="2" id="KW-0378">Hydrolase</keyword>
<sequence>MTIRVDAHAHVYDLQKYPFSETSGFHLQDNEVGTAEQFAAVLDAQGFTHGLLINPLGGYGTDNSCLLDVLARFQGRFKGVAVVAHGTPEAEFDRMAQAGVIGLRFNLSFDASPTPFAEGAQRTLQLARERGWFAQVHYHHGAKFIEALPVLRNCGMPIVVDHCGRPVASEGLDQPGFRALLELGREGNAWVKLSGAFRFGGPFPYYDADPYVHALVDAFGIDRCVWGSDWPFLRASHRVDHASLLVALERWLPDAADRQKVLGDNPARLLGLV</sequence>
<evidence type="ECO:0000259" key="1">
    <source>
        <dbReference type="Pfam" id="PF04909"/>
    </source>
</evidence>
<evidence type="ECO:0000313" key="2">
    <source>
        <dbReference type="EMBL" id="NML48420.1"/>
    </source>
</evidence>
<protein>
    <submittedName>
        <fullName evidence="2">Amidohydrolase family protein</fullName>
    </submittedName>
</protein>
<dbReference type="Pfam" id="PF04909">
    <property type="entry name" value="Amidohydro_2"/>
    <property type="match status" value="1"/>
</dbReference>
<organism evidence="2 3">
    <name type="scientific">Ramlibacter agri</name>
    <dbReference type="NCBI Taxonomy" id="2728837"/>
    <lineage>
        <taxon>Bacteria</taxon>
        <taxon>Pseudomonadati</taxon>
        <taxon>Pseudomonadota</taxon>
        <taxon>Betaproteobacteria</taxon>
        <taxon>Burkholderiales</taxon>
        <taxon>Comamonadaceae</taxon>
        <taxon>Ramlibacter</taxon>
    </lineage>
</organism>
<accession>A0A848HG43</accession>